<comment type="caution">
    <text evidence="1">The sequence shown here is derived from an EMBL/GenBank/DDBJ whole genome shotgun (WGS) entry which is preliminary data.</text>
</comment>
<name>A0A8J2TR33_9BACI</name>
<dbReference type="RefSeq" id="WP_188393426.1">
    <property type="nucleotide sequence ID" value="NZ_BMEV01000109.1"/>
</dbReference>
<accession>A0A8J2TR33</accession>
<keyword evidence="2" id="KW-1185">Reference proteome</keyword>
<dbReference type="AlphaFoldDB" id="A0A8J2TR33"/>
<evidence type="ECO:0000313" key="1">
    <source>
        <dbReference type="EMBL" id="GFZ91150.1"/>
    </source>
</evidence>
<reference evidence="1" key="2">
    <citation type="submission" date="2020-09" db="EMBL/GenBank/DDBJ databases">
        <authorList>
            <person name="Sun Q."/>
            <person name="Zhou Y."/>
        </authorList>
    </citation>
    <scope>NUCLEOTIDE SEQUENCE</scope>
    <source>
        <strain evidence="1">CGMCC 1.12360</strain>
    </source>
</reference>
<reference evidence="1" key="1">
    <citation type="journal article" date="2014" name="Int. J. Syst. Evol. Microbiol.">
        <title>Complete genome sequence of Corynebacterium casei LMG S-19264T (=DSM 44701T), isolated from a smear-ripened cheese.</title>
        <authorList>
            <consortium name="US DOE Joint Genome Institute (JGI-PGF)"/>
            <person name="Walter F."/>
            <person name="Albersmeier A."/>
            <person name="Kalinowski J."/>
            <person name="Ruckert C."/>
        </authorList>
    </citation>
    <scope>NUCLEOTIDE SEQUENCE</scope>
    <source>
        <strain evidence="1">CGMCC 1.12360</strain>
    </source>
</reference>
<evidence type="ECO:0000313" key="2">
    <source>
        <dbReference type="Proteomes" id="UP000602050"/>
    </source>
</evidence>
<proteinExistence type="predicted"/>
<dbReference type="SUPFAM" id="SSF53335">
    <property type="entry name" value="S-adenosyl-L-methionine-dependent methyltransferases"/>
    <property type="match status" value="1"/>
</dbReference>
<protein>
    <submittedName>
        <fullName evidence="1">Uncharacterized protein</fullName>
    </submittedName>
</protein>
<dbReference type="EMBL" id="BMEV01000109">
    <property type="protein sequence ID" value="GFZ91150.1"/>
    <property type="molecule type" value="Genomic_DNA"/>
</dbReference>
<dbReference type="Proteomes" id="UP000602050">
    <property type="component" value="Unassembled WGS sequence"/>
</dbReference>
<organism evidence="1 2">
    <name type="scientific">Compostibacillus humi</name>
    <dbReference type="NCBI Taxonomy" id="1245525"/>
    <lineage>
        <taxon>Bacteria</taxon>
        <taxon>Bacillati</taxon>
        <taxon>Bacillota</taxon>
        <taxon>Bacilli</taxon>
        <taxon>Bacillales</taxon>
        <taxon>Bacillaceae</taxon>
        <taxon>Compostibacillus</taxon>
    </lineage>
</organism>
<dbReference type="InterPro" id="IPR029063">
    <property type="entry name" value="SAM-dependent_MTases_sf"/>
</dbReference>
<sequence>MVNELYDLYEDFLVRIFKILYSNISINLDWINRLVMEHQLKLRSILGTIDELRLFSITKRFVEPIPCSEYSVALQLKILNINIEKIKEPILDFGCGSKATLVHYLRKIGLEAYGVDRITNDKLYTIQTDWFNYELKPNYWGTIISHLSFTNHFKRTHLKKNGNYIKYARKYMELLNSLKLDGEFYYTPNLPFIEQFLSPKNLIK</sequence>
<gene>
    <name evidence="1" type="ORF">GCM10010978_32350</name>
</gene>